<dbReference type="Pfam" id="PF00067">
    <property type="entry name" value="p450"/>
    <property type="match status" value="1"/>
</dbReference>
<dbReference type="GO" id="GO:0020037">
    <property type="term" value="F:heme binding"/>
    <property type="evidence" value="ECO:0007669"/>
    <property type="project" value="InterPro"/>
</dbReference>
<feature type="binding site" description="axial binding residue" evidence="3">
    <location>
        <position position="424"/>
    </location>
    <ligand>
        <name>heme</name>
        <dbReference type="ChEBI" id="CHEBI:30413"/>
    </ligand>
    <ligandPart>
        <name>Fe</name>
        <dbReference type="ChEBI" id="CHEBI:18248"/>
    </ligandPart>
</feature>
<proteinExistence type="inferred from homology"/>
<dbReference type="PANTHER" id="PTHR24305:SF166">
    <property type="entry name" value="CYTOCHROME P450 12A4, MITOCHONDRIAL-RELATED"/>
    <property type="match status" value="1"/>
</dbReference>
<dbReference type="GO" id="GO:0016705">
    <property type="term" value="F:oxidoreductase activity, acting on paired donors, with incorporation or reduction of molecular oxygen"/>
    <property type="evidence" value="ECO:0007669"/>
    <property type="project" value="InterPro"/>
</dbReference>
<name>A0A4Z0C7Q3_9BURK</name>
<dbReference type="InterPro" id="IPR036396">
    <property type="entry name" value="Cyt_P450_sf"/>
</dbReference>
<dbReference type="AlphaFoldDB" id="A0A4Z0C7Q3"/>
<keyword evidence="3 4" id="KW-0349">Heme</keyword>
<keyword evidence="6" id="KW-1185">Reference proteome</keyword>
<dbReference type="InterPro" id="IPR050121">
    <property type="entry name" value="Cytochrome_P450_monoxygenase"/>
</dbReference>
<dbReference type="Gene3D" id="1.10.630.10">
    <property type="entry name" value="Cytochrome P450"/>
    <property type="match status" value="1"/>
</dbReference>
<dbReference type="PANTHER" id="PTHR24305">
    <property type="entry name" value="CYTOCHROME P450"/>
    <property type="match status" value="1"/>
</dbReference>
<dbReference type="EMBL" id="SMLK01000001">
    <property type="protein sequence ID" value="TFZ07633.1"/>
    <property type="molecule type" value="Genomic_DNA"/>
</dbReference>
<reference evidence="5 6" key="1">
    <citation type="submission" date="2019-03" db="EMBL/GenBank/DDBJ databases">
        <title>Ramlibacter sp. 18x22-1, whole genome shotgun sequence.</title>
        <authorList>
            <person name="Zhang X."/>
            <person name="Feng G."/>
            <person name="Zhu H."/>
        </authorList>
    </citation>
    <scope>NUCLEOTIDE SEQUENCE [LARGE SCALE GENOMIC DNA]</scope>
    <source>
        <strain evidence="5 6">18x22-1</strain>
    </source>
</reference>
<dbReference type="OrthoDB" id="9764248at2"/>
<evidence type="ECO:0000313" key="6">
    <source>
        <dbReference type="Proteomes" id="UP000297839"/>
    </source>
</evidence>
<sequence length="479" mass="52812">MEATTATHAARTAESLPGPRPWPVVGNGLQLRLDRLHLQLEGWAREYGAPFTFNIRSRRFVVVDSPEVIGQVLRRRPEQFRRSERLESVSREMGFLGLFAANGDTWRRQRPMVLAGLDPAHIREFFPALVAVTDRLRRRWLRAAQAGETIDLQADLMRFTVDVTTGLAFGEDLNTLETPGDDTIQRHLNVVMPALFKRILSPVDPPAWLRRLRERELQAHIHELRQAVQGFIAKTRKVLAGQPALRDRPQNLIQALVAGRDREGSGLTDEDVAGNVLTMLLAGEDTTANTLAWMFWHLHRNPAAAAAARAEVDAVLQGAAGVQDLAQLGRLDLVEACANETMRLKPVAPFIMNQVVEDTQVGDVAVRKGQFVICLMRPGGLDAATFAQPEAYDPMRWLGEGASAHAMASAKRHTMPFGAGPRMCPGRYLALAEIKLAAAMLLANFELVDVSPPGGGEPRETVSIVMSPVGLRMKLRARG</sequence>
<dbReference type="PRINTS" id="PR00463">
    <property type="entry name" value="EP450I"/>
</dbReference>
<organism evidence="5 6">
    <name type="scientific">Ramlibacter humi</name>
    <dbReference type="NCBI Taxonomy" id="2530451"/>
    <lineage>
        <taxon>Bacteria</taxon>
        <taxon>Pseudomonadati</taxon>
        <taxon>Pseudomonadota</taxon>
        <taxon>Betaproteobacteria</taxon>
        <taxon>Burkholderiales</taxon>
        <taxon>Comamonadaceae</taxon>
        <taxon>Ramlibacter</taxon>
    </lineage>
</organism>
<evidence type="ECO:0000256" key="1">
    <source>
        <dbReference type="ARBA" id="ARBA00001971"/>
    </source>
</evidence>
<keyword evidence="3 4" id="KW-0479">Metal-binding</keyword>
<dbReference type="RefSeq" id="WP_135247570.1">
    <property type="nucleotide sequence ID" value="NZ_SMLK01000001.1"/>
</dbReference>
<comment type="similarity">
    <text evidence="2 4">Belongs to the cytochrome P450 family.</text>
</comment>
<dbReference type="InterPro" id="IPR002401">
    <property type="entry name" value="Cyt_P450_E_grp-I"/>
</dbReference>
<dbReference type="PRINTS" id="PR00385">
    <property type="entry name" value="P450"/>
</dbReference>
<dbReference type="SUPFAM" id="SSF48264">
    <property type="entry name" value="Cytochrome P450"/>
    <property type="match status" value="1"/>
</dbReference>
<keyword evidence="4" id="KW-0560">Oxidoreductase</keyword>
<dbReference type="GO" id="GO:0004497">
    <property type="term" value="F:monooxygenase activity"/>
    <property type="evidence" value="ECO:0007669"/>
    <property type="project" value="UniProtKB-KW"/>
</dbReference>
<evidence type="ECO:0000313" key="5">
    <source>
        <dbReference type="EMBL" id="TFZ07633.1"/>
    </source>
</evidence>
<dbReference type="InterPro" id="IPR017972">
    <property type="entry name" value="Cyt_P450_CS"/>
</dbReference>
<gene>
    <name evidence="5" type="ORF">EZ216_00240</name>
</gene>
<evidence type="ECO:0000256" key="3">
    <source>
        <dbReference type="PIRSR" id="PIRSR602401-1"/>
    </source>
</evidence>
<dbReference type="Proteomes" id="UP000297839">
    <property type="component" value="Unassembled WGS sequence"/>
</dbReference>
<dbReference type="PROSITE" id="PS00086">
    <property type="entry name" value="CYTOCHROME_P450"/>
    <property type="match status" value="1"/>
</dbReference>
<keyword evidence="4" id="KW-0503">Monooxygenase</keyword>
<accession>A0A4Z0C7Q3</accession>
<evidence type="ECO:0000256" key="2">
    <source>
        <dbReference type="ARBA" id="ARBA00010617"/>
    </source>
</evidence>
<comment type="caution">
    <text evidence="5">The sequence shown here is derived from an EMBL/GenBank/DDBJ whole genome shotgun (WGS) entry which is preliminary data.</text>
</comment>
<keyword evidence="3 4" id="KW-0408">Iron</keyword>
<comment type="cofactor">
    <cofactor evidence="1 3">
        <name>heme</name>
        <dbReference type="ChEBI" id="CHEBI:30413"/>
    </cofactor>
</comment>
<evidence type="ECO:0000256" key="4">
    <source>
        <dbReference type="RuleBase" id="RU000461"/>
    </source>
</evidence>
<dbReference type="InterPro" id="IPR001128">
    <property type="entry name" value="Cyt_P450"/>
</dbReference>
<dbReference type="GO" id="GO:0005506">
    <property type="term" value="F:iron ion binding"/>
    <property type="evidence" value="ECO:0007669"/>
    <property type="project" value="InterPro"/>
</dbReference>
<protein>
    <submittedName>
        <fullName evidence="5">Cytochrome P450</fullName>
    </submittedName>
</protein>